<accession>A0A6P8W5B8</accession>
<dbReference type="KEGG" id="gacu:117560264"/>
<feature type="region of interest" description="Disordered" evidence="1">
    <location>
        <begin position="60"/>
        <end position="84"/>
    </location>
</feature>
<dbReference type="InterPro" id="IPR040564">
    <property type="entry name" value="CxC3-like"/>
</dbReference>
<dbReference type="RefSeq" id="XP_034093015.1">
    <property type="nucleotide sequence ID" value="XM_034237124.1"/>
</dbReference>
<dbReference type="RefSeq" id="XP_034093013.1">
    <property type="nucleotide sequence ID" value="XM_034237122.1"/>
</dbReference>
<proteinExistence type="predicted"/>
<dbReference type="OrthoDB" id="8872203at2759"/>
<dbReference type="PANTHER" id="PTHR33104">
    <property type="entry name" value="SI:DKEY-29D5.2"/>
    <property type="match status" value="1"/>
</dbReference>
<evidence type="ECO:0000313" key="5">
    <source>
        <dbReference type="RefSeq" id="XP_034093015.1"/>
    </source>
</evidence>
<evidence type="ECO:0000256" key="1">
    <source>
        <dbReference type="SAM" id="MobiDB-lite"/>
    </source>
</evidence>
<feature type="domain" description="CxC3 like cysteine cluster" evidence="2">
    <location>
        <begin position="247"/>
        <end position="350"/>
    </location>
</feature>
<dbReference type="AlphaFoldDB" id="A0A6P8W5B8"/>
<organism evidence="3 5">
    <name type="scientific">Gymnodraco acuticeps</name>
    <name type="common">Antarctic dragonfish</name>
    <dbReference type="NCBI Taxonomy" id="8218"/>
    <lineage>
        <taxon>Eukaryota</taxon>
        <taxon>Metazoa</taxon>
        <taxon>Chordata</taxon>
        <taxon>Craniata</taxon>
        <taxon>Vertebrata</taxon>
        <taxon>Euteleostomi</taxon>
        <taxon>Actinopterygii</taxon>
        <taxon>Neopterygii</taxon>
        <taxon>Teleostei</taxon>
        <taxon>Neoteleostei</taxon>
        <taxon>Acanthomorphata</taxon>
        <taxon>Eupercaria</taxon>
        <taxon>Perciformes</taxon>
        <taxon>Notothenioidei</taxon>
        <taxon>Bathydraconidae</taxon>
        <taxon>Gymnodraco</taxon>
    </lineage>
</organism>
<keyword evidence="3" id="KW-1185">Reference proteome</keyword>
<feature type="compositionally biased region" description="Acidic residues" evidence="1">
    <location>
        <begin position="15"/>
        <end position="25"/>
    </location>
</feature>
<evidence type="ECO:0000313" key="4">
    <source>
        <dbReference type="RefSeq" id="XP_034093013.1"/>
    </source>
</evidence>
<evidence type="ECO:0000313" key="3">
    <source>
        <dbReference type="Proteomes" id="UP000515161"/>
    </source>
</evidence>
<name>A0A6P8W5B8_GYMAC</name>
<dbReference type="CDD" id="cd19757">
    <property type="entry name" value="Bbox1"/>
    <property type="match status" value="1"/>
</dbReference>
<dbReference type="Proteomes" id="UP000515161">
    <property type="component" value="Unplaced"/>
</dbReference>
<protein>
    <submittedName>
        <fullName evidence="4 5">Uncharacterized protein LOC117560264</fullName>
    </submittedName>
</protein>
<reference evidence="4 5" key="1">
    <citation type="submission" date="2025-04" db="UniProtKB">
        <authorList>
            <consortium name="RefSeq"/>
        </authorList>
    </citation>
    <scope>IDENTIFICATION</scope>
</reference>
<dbReference type="GeneID" id="117560264"/>
<feature type="compositionally biased region" description="Basic residues" evidence="1">
    <location>
        <begin position="64"/>
        <end position="75"/>
    </location>
</feature>
<dbReference type="PANTHER" id="PTHR33104:SF2">
    <property type="entry name" value="CXC3 LIKE CYSTEINE CLUSTER DOMAIN-CONTAINING PROTEIN"/>
    <property type="match status" value="1"/>
</dbReference>
<evidence type="ECO:0000259" key="2">
    <source>
        <dbReference type="Pfam" id="PF18804"/>
    </source>
</evidence>
<dbReference type="Pfam" id="PF18804">
    <property type="entry name" value="CxC3"/>
    <property type="match status" value="1"/>
</dbReference>
<gene>
    <name evidence="4 5" type="primary">LOC117560264</name>
</gene>
<feature type="region of interest" description="Disordered" evidence="1">
    <location>
        <begin position="1"/>
        <end position="25"/>
    </location>
</feature>
<sequence length="438" mass="49376">MAGRQAPRRTSPNWDESDTDEDQEEIDKVKAKLGEKLQAKEDRQPAVKWRKRDQFGRLILKSRSSSKLHAKRQKRTGQSQLPNISAEYVADRTEGTVTSEVQQTHNMIDLHIQELQKMVDAVEEDVAGCSNSTEASSGRTWTVRQALSDERWRKARPQLLEAMLEAGKIPKGLCQLCKAKDAVICCTDCLPQPLLCPKCDITVHRKYSLHNRCLFVGDSYKALPPTDIITEDASGQPSPCEEVRLLPFALPRKICSCNADNVSLSGGQKVIFININGRYDLSVPLLTCENCHCQWTPQIKDLISNGYWPGTIEFQTVFSIDLFATYEDLKISAPGLSRHAFIRMLESRSVRAGRAGITSGDNFQRSFLEWTYCRHEIDKLLGDDHFSCPACGDDMVAVSLDGNRKMYRFNRQGAVECPYFEGTFIAKDTDVEGFVQRI</sequence>